<dbReference type="RefSeq" id="WP_190455316.1">
    <property type="nucleotide sequence ID" value="NZ_JAMPLM010000004.1"/>
</dbReference>
<dbReference type="GO" id="GO:0005524">
    <property type="term" value="F:ATP binding"/>
    <property type="evidence" value="ECO:0007669"/>
    <property type="project" value="UniProtKB-KW"/>
</dbReference>
<dbReference type="CDD" id="cd00082">
    <property type="entry name" value="HisKA"/>
    <property type="match status" value="1"/>
</dbReference>
<dbReference type="InterPro" id="IPR011006">
    <property type="entry name" value="CheY-like_superfamily"/>
</dbReference>
<dbReference type="InterPro" id="IPR003594">
    <property type="entry name" value="HATPase_dom"/>
</dbReference>
<dbReference type="SUPFAM" id="SSF47384">
    <property type="entry name" value="Homodimeric domain of signal transducing histidine kinase"/>
    <property type="match status" value="1"/>
</dbReference>
<dbReference type="Gene3D" id="3.40.50.2300">
    <property type="match status" value="1"/>
</dbReference>
<dbReference type="Gene3D" id="1.10.287.130">
    <property type="match status" value="1"/>
</dbReference>
<dbReference type="PANTHER" id="PTHR43711">
    <property type="entry name" value="TWO-COMPONENT HISTIDINE KINASE"/>
    <property type="match status" value="1"/>
</dbReference>
<sequence>MAAEKILVVEDERVVARDIEKRLKKLGYVVAASVASGEAALEKVAECRPDLVLMDIRLKGRMDGIEAAEQIRVVFGTPVIYLSAYADATTLQRAKVTEPFGYIVKPFDERDLQVAIEIALRRRLSEMAIRVALEKEKELSELRSRFWSMAAHELRSPMTSILSCAQLLEQENHRLTEERRREFLYMIQQSVRSMDQLLNDLLSVGRVEGGSLRFEPAPLDLEEFCRGLVEEVQFSAGLNHAITFRSQGQCEDACLDPKLLRHILTNLISNAVKYSHPGSPIDFDLSCMAEEVTFQVRDTGIGIPLDTQKHLFEPFQRADNVGDIPGTGLGLTMVKRCLDLHNGQIAIESEEGVGTSITVKLPQRQTINGQLERTASS</sequence>
<evidence type="ECO:0000256" key="3">
    <source>
        <dbReference type="ARBA" id="ARBA00022553"/>
    </source>
</evidence>
<proteinExistence type="predicted"/>
<evidence type="ECO:0000313" key="10">
    <source>
        <dbReference type="EMBL" id="MEP1058381.1"/>
    </source>
</evidence>
<keyword evidence="5" id="KW-0418">Kinase</keyword>
<feature type="domain" description="Response regulatory" evidence="9">
    <location>
        <begin position="5"/>
        <end position="120"/>
    </location>
</feature>
<organism evidence="10 11">
    <name type="scientific">Stenomitos frigidus AS-A4</name>
    <dbReference type="NCBI Taxonomy" id="2933935"/>
    <lineage>
        <taxon>Bacteria</taxon>
        <taxon>Bacillati</taxon>
        <taxon>Cyanobacteriota</taxon>
        <taxon>Cyanophyceae</taxon>
        <taxon>Leptolyngbyales</taxon>
        <taxon>Leptolyngbyaceae</taxon>
        <taxon>Stenomitos</taxon>
    </lineage>
</organism>
<dbReference type="SMART" id="SM00448">
    <property type="entry name" value="REC"/>
    <property type="match status" value="1"/>
</dbReference>
<dbReference type="EC" id="2.7.13.3" evidence="2"/>
<dbReference type="CDD" id="cd00075">
    <property type="entry name" value="HATPase"/>
    <property type="match status" value="1"/>
</dbReference>
<protein>
    <recommendedName>
        <fullName evidence="2">histidine kinase</fullName>
        <ecNumber evidence="2">2.7.13.3</ecNumber>
    </recommendedName>
</protein>
<dbReference type="Pfam" id="PF00072">
    <property type="entry name" value="Response_reg"/>
    <property type="match status" value="1"/>
</dbReference>
<dbReference type="SUPFAM" id="SSF52172">
    <property type="entry name" value="CheY-like"/>
    <property type="match status" value="1"/>
</dbReference>
<gene>
    <name evidence="10" type="ORF">NDI38_08005</name>
</gene>
<dbReference type="PROSITE" id="PS50110">
    <property type="entry name" value="RESPONSE_REGULATORY"/>
    <property type="match status" value="1"/>
</dbReference>
<evidence type="ECO:0000256" key="7">
    <source>
        <dbReference type="PROSITE-ProRule" id="PRU00169"/>
    </source>
</evidence>
<dbReference type="SUPFAM" id="SSF55874">
    <property type="entry name" value="ATPase domain of HSP90 chaperone/DNA topoisomerase II/histidine kinase"/>
    <property type="match status" value="1"/>
</dbReference>
<evidence type="ECO:0000259" key="8">
    <source>
        <dbReference type="PROSITE" id="PS50109"/>
    </source>
</evidence>
<dbReference type="Gene3D" id="3.30.565.10">
    <property type="entry name" value="Histidine kinase-like ATPase, C-terminal domain"/>
    <property type="match status" value="1"/>
</dbReference>
<evidence type="ECO:0000256" key="5">
    <source>
        <dbReference type="ARBA" id="ARBA00022777"/>
    </source>
</evidence>
<keyword evidence="11" id="KW-1185">Reference proteome</keyword>
<dbReference type="InterPro" id="IPR050736">
    <property type="entry name" value="Sensor_HK_Regulatory"/>
</dbReference>
<dbReference type="InterPro" id="IPR003661">
    <property type="entry name" value="HisK_dim/P_dom"/>
</dbReference>
<evidence type="ECO:0000256" key="2">
    <source>
        <dbReference type="ARBA" id="ARBA00012438"/>
    </source>
</evidence>
<dbReference type="SMART" id="SM00387">
    <property type="entry name" value="HATPase_c"/>
    <property type="match status" value="1"/>
</dbReference>
<dbReference type="PROSITE" id="PS50109">
    <property type="entry name" value="HIS_KIN"/>
    <property type="match status" value="1"/>
</dbReference>
<accession>A0ABV0KH56</accession>
<keyword evidence="4" id="KW-0808">Transferase</keyword>
<dbReference type="InterPro" id="IPR036097">
    <property type="entry name" value="HisK_dim/P_sf"/>
</dbReference>
<evidence type="ECO:0000313" key="11">
    <source>
        <dbReference type="Proteomes" id="UP001476950"/>
    </source>
</evidence>
<keyword evidence="10" id="KW-0547">Nucleotide-binding</keyword>
<feature type="domain" description="Histidine kinase" evidence="8">
    <location>
        <begin position="149"/>
        <end position="365"/>
    </location>
</feature>
<keyword evidence="3 7" id="KW-0597">Phosphoprotein</keyword>
<evidence type="ECO:0000256" key="6">
    <source>
        <dbReference type="ARBA" id="ARBA00023012"/>
    </source>
</evidence>
<dbReference type="InterPro" id="IPR004358">
    <property type="entry name" value="Sig_transdc_His_kin-like_C"/>
</dbReference>
<dbReference type="PRINTS" id="PR00344">
    <property type="entry name" value="BCTRLSENSOR"/>
</dbReference>
<dbReference type="EMBL" id="JAMPLM010000004">
    <property type="protein sequence ID" value="MEP1058381.1"/>
    <property type="molecule type" value="Genomic_DNA"/>
</dbReference>
<feature type="modified residue" description="4-aspartylphosphate" evidence="7">
    <location>
        <position position="55"/>
    </location>
</feature>
<dbReference type="Pfam" id="PF00512">
    <property type="entry name" value="HisKA"/>
    <property type="match status" value="1"/>
</dbReference>
<evidence type="ECO:0000256" key="1">
    <source>
        <dbReference type="ARBA" id="ARBA00000085"/>
    </source>
</evidence>
<evidence type="ECO:0000256" key="4">
    <source>
        <dbReference type="ARBA" id="ARBA00022679"/>
    </source>
</evidence>
<keyword evidence="10" id="KW-0067">ATP-binding</keyword>
<keyword evidence="6" id="KW-0902">Two-component regulatory system</keyword>
<comment type="caution">
    <text evidence="10">The sequence shown here is derived from an EMBL/GenBank/DDBJ whole genome shotgun (WGS) entry which is preliminary data.</text>
</comment>
<evidence type="ECO:0000259" key="9">
    <source>
        <dbReference type="PROSITE" id="PS50110"/>
    </source>
</evidence>
<dbReference type="CDD" id="cd17534">
    <property type="entry name" value="REC_DC-like"/>
    <property type="match status" value="1"/>
</dbReference>
<dbReference type="PANTHER" id="PTHR43711:SF26">
    <property type="entry name" value="SENSOR HISTIDINE KINASE RCSC"/>
    <property type="match status" value="1"/>
</dbReference>
<dbReference type="SMART" id="SM00388">
    <property type="entry name" value="HisKA"/>
    <property type="match status" value="1"/>
</dbReference>
<dbReference type="Pfam" id="PF02518">
    <property type="entry name" value="HATPase_c"/>
    <property type="match status" value="1"/>
</dbReference>
<dbReference type="InterPro" id="IPR036890">
    <property type="entry name" value="HATPase_C_sf"/>
</dbReference>
<dbReference type="InterPro" id="IPR005467">
    <property type="entry name" value="His_kinase_dom"/>
</dbReference>
<dbReference type="InterPro" id="IPR001789">
    <property type="entry name" value="Sig_transdc_resp-reg_receiver"/>
</dbReference>
<reference evidence="10 11" key="1">
    <citation type="submission" date="2022-04" db="EMBL/GenBank/DDBJ databases">
        <title>Positive selection, recombination, and allopatry shape intraspecific diversity of widespread and dominant cyanobacteria.</title>
        <authorList>
            <person name="Wei J."/>
            <person name="Shu W."/>
            <person name="Hu C."/>
        </authorList>
    </citation>
    <scope>NUCLEOTIDE SEQUENCE [LARGE SCALE GENOMIC DNA]</scope>
    <source>
        <strain evidence="10 11">AS-A4</strain>
    </source>
</reference>
<comment type="catalytic activity">
    <reaction evidence="1">
        <text>ATP + protein L-histidine = ADP + protein N-phospho-L-histidine.</text>
        <dbReference type="EC" id="2.7.13.3"/>
    </reaction>
</comment>
<name>A0ABV0KH56_9CYAN</name>
<dbReference type="Proteomes" id="UP001476950">
    <property type="component" value="Unassembled WGS sequence"/>
</dbReference>